<dbReference type="SUPFAM" id="SSF54928">
    <property type="entry name" value="RNA-binding domain, RBD"/>
    <property type="match status" value="1"/>
</dbReference>
<organism evidence="2 3">
    <name type="scientific">Angomonas deanei</name>
    <dbReference type="NCBI Taxonomy" id="59799"/>
    <lineage>
        <taxon>Eukaryota</taxon>
        <taxon>Discoba</taxon>
        <taxon>Euglenozoa</taxon>
        <taxon>Kinetoplastea</taxon>
        <taxon>Metakinetoplastina</taxon>
        <taxon>Trypanosomatida</taxon>
        <taxon>Trypanosomatidae</taxon>
        <taxon>Strigomonadinae</taxon>
        <taxon>Angomonas</taxon>
    </lineage>
</organism>
<dbReference type="GO" id="GO:0003676">
    <property type="term" value="F:nucleic acid binding"/>
    <property type="evidence" value="ECO:0007669"/>
    <property type="project" value="InterPro"/>
</dbReference>
<dbReference type="InterPro" id="IPR035979">
    <property type="entry name" value="RBD_domain_sf"/>
</dbReference>
<gene>
    <name evidence="2" type="ORF">ADEAN_000738500</name>
</gene>
<dbReference type="AlphaFoldDB" id="A0A7G2CNW7"/>
<dbReference type="PANTHER" id="PTHR20916:SF26">
    <property type="entry name" value="CYSTEINE-RICH PROTEIN 2-BINDING PROTEIN"/>
    <property type="match status" value="1"/>
</dbReference>
<name>A0A7G2CNW7_9TRYP</name>
<dbReference type="EMBL" id="LR877159">
    <property type="protein sequence ID" value="CAD2219872.1"/>
    <property type="molecule type" value="Genomic_DNA"/>
</dbReference>
<evidence type="ECO:0000313" key="3">
    <source>
        <dbReference type="Proteomes" id="UP000515908"/>
    </source>
</evidence>
<feature type="compositionally biased region" description="Low complexity" evidence="1">
    <location>
        <begin position="1"/>
        <end position="11"/>
    </location>
</feature>
<dbReference type="PANTHER" id="PTHR20916">
    <property type="entry name" value="CYSTEINE AND GLYCINE-RICH PROTEIN 2 BINDING PROTEIN"/>
    <property type="match status" value="1"/>
</dbReference>
<feature type="compositionally biased region" description="Low complexity" evidence="1">
    <location>
        <begin position="148"/>
        <end position="171"/>
    </location>
</feature>
<reference evidence="2 3" key="1">
    <citation type="submission" date="2020-08" db="EMBL/GenBank/DDBJ databases">
        <authorList>
            <person name="Newling K."/>
            <person name="Davey J."/>
            <person name="Forrester S."/>
        </authorList>
    </citation>
    <scope>NUCLEOTIDE SEQUENCE [LARGE SCALE GENOMIC DNA]</scope>
    <source>
        <strain evidence="3">Crithidia deanei Carvalho (ATCC PRA-265)</strain>
    </source>
</reference>
<feature type="region of interest" description="Disordered" evidence="1">
    <location>
        <begin position="1"/>
        <end position="24"/>
    </location>
</feature>
<feature type="region of interest" description="Disordered" evidence="1">
    <location>
        <begin position="68"/>
        <end position="118"/>
    </location>
</feature>
<proteinExistence type="predicted"/>
<dbReference type="VEuPathDB" id="TriTrypDB:ADEAN_000738500"/>
<feature type="region of interest" description="Disordered" evidence="1">
    <location>
        <begin position="145"/>
        <end position="172"/>
    </location>
</feature>
<evidence type="ECO:0000256" key="1">
    <source>
        <dbReference type="SAM" id="MobiDB-lite"/>
    </source>
</evidence>
<feature type="compositionally biased region" description="Low complexity" evidence="1">
    <location>
        <begin position="71"/>
        <end position="90"/>
    </location>
</feature>
<evidence type="ECO:0008006" key="4">
    <source>
        <dbReference type="Google" id="ProtNLM"/>
    </source>
</evidence>
<dbReference type="OrthoDB" id="251492at2759"/>
<dbReference type="Proteomes" id="UP000515908">
    <property type="component" value="Chromosome 15"/>
</dbReference>
<dbReference type="GO" id="GO:0004402">
    <property type="term" value="F:histone acetyltransferase activity"/>
    <property type="evidence" value="ECO:0007669"/>
    <property type="project" value="TreeGrafter"/>
</dbReference>
<evidence type="ECO:0000313" key="2">
    <source>
        <dbReference type="EMBL" id="CAD2219872.1"/>
    </source>
</evidence>
<keyword evidence="3" id="KW-1185">Reference proteome</keyword>
<accession>A0A7G2CNW7</accession>
<sequence>MKKKTAANVAAVKKDNKTRNNNNNNEVEDYFVHLIIPPSIAVQTVLYEMESQPAAIRHFNIGLDRQLFSRNNNNNNSNNENSNNNNNNSNNKKENSVDPGVIGTPPSSGKPQAAPKSIISPFQTPSLHAMLEDDELTMMALPPSSLKQETNTNNNHNHSNNSNQNNNNNNEMSPLHHVYVLYAEKAEAEQVVSFIKRRWSAIQVSIASRSRLQRNTSLVLKGLPNLQKSEIILDALYGSDIVYKPSYVRLHRGERGTYKNVVFVKYKNREEAEDNKLRLEHFFIGPRPLKVEFKKKLLSNNLSIEEEDAMTAGSLQQRVRELRVSNEHEGFVYTKDQLSKEELKLLKQLCQSYDLLFEATESKVTVRRQLGPSKPRPTQPGHR</sequence>
<dbReference type="CDD" id="cd00590">
    <property type="entry name" value="RRM_SF"/>
    <property type="match status" value="1"/>
</dbReference>
<protein>
    <recommendedName>
        <fullName evidence="4">RNA recognition motif. (A.k.a. RRM, RBD, or RNP domain)</fullName>
    </recommendedName>
</protein>